<protein>
    <recommendedName>
        <fullName evidence="4 9">Phosphoenolpyruvate carboxylase</fullName>
        <shortName evidence="9">PEPC</shortName>
        <shortName evidence="9">PEPCase</shortName>
        <ecNumber evidence="3 9">4.1.1.31</ecNumber>
    </recommendedName>
</protein>
<keyword evidence="12" id="KW-0670">Pyruvate</keyword>
<dbReference type="Proteomes" id="UP000291259">
    <property type="component" value="Chromosome"/>
</dbReference>
<dbReference type="KEGG" id="agf:ET445_01425"/>
<gene>
    <name evidence="9" type="primary">ppc</name>
    <name evidence="12" type="ORF">ET445_01425</name>
</gene>
<dbReference type="EMBL" id="CP035491">
    <property type="protein sequence ID" value="QAY72196.1"/>
    <property type="molecule type" value="Genomic_DNA"/>
</dbReference>
<evidence type="ECO:0000313" key="12">
    <source>
        <dbReference type="EMBL" id="QAY72196.1"/>
    </source>
</evidence>
<dbReference type="RefSeq" id="WP_129188165.1">
    <property type="nucleotide sequence ID" value="NZ_CP035491.1"/>
</dbReference>
<evidence type="ECO:0000256" key="8">
    <source>
        <dbReference type="ARBA" id="ARBA00048995"/>
    </source>
</evidence>
<evidence type="ECO:0000256" key="6">
    <source>
        <dbReference type="ARBA" id="ARBA00023239"/>
    </source>
</evidence>
<comment type="cofactor">
    <cofactor evidence="9">
        <name>Mg(2+)</name>
        <dbReference type="ChEBI" id="CHEBI:18420"/>
    </cofactor>
</comment>
<dbReference type="GO" id="GO:0005829">
    <property type="term" value="C:cytosol"/>
    <property type="evidence" value="ECO:0007669"/>
    <property type="project" value="TreeGrafter"/>
</dbReference>
<keyword evidence="5 9" id="KW-0460">Magnesium</keyword>
<evidence type="ECO:0000256" key="7">
    <source>
        <dbReference type="ARBA" id="ARBA00023300"/>
    </source>
</evidence>
<dbReference type="PRINTS" id="PR00150">
    <property type="entry name" value="PEPCARBXLASE"/>
</dbReference>
<dbReference type="AlphaFoldDB" id="A0A4P6F9G1"/>
<dbReference type="GO" id="GO:0006107">
    <property type="term" value="P:oxaloacetate metabolic process"/>
    <property type="evidence" value="ECO:0007669"/>
    <property type="project" value="UniProtKB-UniRule"/>
</dbReference>
<dbReference type="GO" id="GO:0015977">
    <property type="term" value="P:carbon fixation"/>
    <property type="evidence" value="ECO:0007669"/>
    <property type="project" value="UniProtKB-UniRule"/>
</dbReference>
<comment type="function">
    <text evidence="1 9">Forms oxaloacetate, a four-carbon dicarboxylic acid source for the tricarboxylic acid cycle.</text>
</comment>
<keyword evidence="6 9" id="KW-0456">Lyase</keyword>
<dbReference type="PROSITE" id="PS00781">
    <property type="entry name" value="PEPCASE_1"/>
    <property type="match status" value="1"/>
</dbReference>
<dbReference type="InterPro" id="IPR018129">
    <property type="entry name" value="PEP_COase_Lys_AS"/>
</dbReference>
<sequence>MSSTTPALPADPLDDRDDIRGSVEAPLGADVRLLGELLGRVIAEAGGDDLLADVEQLRALTIAAYESGDDDAIRRAEALVDGFSTERAEQVAKAFTVYFHLANLAEEHHRVRVLRERAARTDAAGDSLAGAVERLTAEVGEDEARRRLEGLRFHPVFTAHPTEARRRAVASAIRRVADLLTAREGAVLGALPTAELDRRLLEEIDTLWRTSPIRTTRPTPQDEVRTAMSIFDQTVFQVVPRVYRLLDDWLQGERAGLDAAKAPAFVRYGSWIGGDRDGNPFVTAKVTEEAAAIQAEHVLLGLEAAATRIGRTLTQDSAATPPNAALEALAAAQAALAPEIASRIGIRAANEPHRRVLLVIAARIAATRTGDDRIAYASPEALVDDLRVLQGSLSAGGAARSANGDLQHLIWQVETFGFHLAELEIRQHSAVHRKALDEIRAGGERSDGTLEVLEVFHAIARLQRRYGVRASRRYIVSFTQSAEDLANVFELAQAAFDDPADVPVLDVIPLFETFADLDAATGILDGLIALPQVQARLAETGRALEVMLGYSDSSKDVGPVSATLALNLAQRRIAEWAAQNDIELTLFHGRGGALGRGGGPANEAVLAQPPGSVDGRFKLTEQGEVIFARYGDHQIAERHLEQMAAATLLASSPSNEARNRQAATDFAELGARLDRVSRARFFDLVKADGFAPWYAQVTPMEEVGQLALGSRPARRGLSVSSLEDLRAIPWVFSWTQARINLTGWFGLGSALAEVGDVEVLQDAYRRWPLFTAMVDNVEMSLAKTDERIARRYLSLGDRDDLAQLVLDELALTREWVIRASGREGLLDGRPVLRRTVRLRSPYVDALSLLQLRALRTFRSTVEPSADDPDRRLLLLTVNGVAAGLQNTG</sequence>
<dbReference type="InterPro" id="IPR015813">
    <property type="entry name" value="Pyrv/PenolPyrv_kinase-like_dom"/>
</dbReference>
<dbReference type="Pfam" id="PF00311">
    <property type="entry name" value="PEPcase"/>
    <property type="match status" value="2"/>
</dbReference>
<evidence type="ECO:0000256" key="10">
    <source>
        <dbReference type="PROSITE-ProRule" id="PRU10111"/>
    </source>
</evidence>
<keyword evidence="13" id="KW-1185">Reference proteome</keyword>
<dbReference type="Gene3D" id="1.20.1440.90">
    <property type="entry name" value="Phosphoenolpyruvate/pyruvate domain"/>
    <property type="match status" value="1"/>
</dbReference>
<evidence type="ECO:0000256" key="9">
    <source>
        <dbReference type="HAMAP-Rule" id="MF_00595"/>
    </source>
</evidence>
<evidence type="ECO:0000256" key="4">
    <source>
        <dbReference type="ARBA" id="ARBA00022419"/>
    </source>
</evidence>
<evidence type="ECO:0000256" key="11">
    <source>
        <dbReference type="SAM" id="MobiDB-lite"/>
    </source>
</evidence>
<evidence type="ECO:0000256" key="2">
    <source>
        <dbReference type="ARBA" id="ARBA00008346"/>
    </source>
</evidence>
<dbReference type="GO" id="GO:0008964">
    <property type="term" value="F:phosphoenolpyruvate carboxylase activity"/>
    <property type="evidence" value="ECO:0007669"/>
    <property type="project" value="UniProtKB-UniRule"/>
</dbReference>
<dbReference type="PANTHER" id="PTHR30523:SF6">
    <property type="entry name" value="PHOSPHOENOLPYRUVATE CARBOXYLASE"/>
    <property type="match status" value="1"/>
</dbReference>
<dbReference type="PANTHER" id="PTHR30523">
    <property type="entry name" value="PHOSPHOENOLPYRUVATE CARBOXYLASE"/>
    <property type="match status" value="1"/>
</dbReference>
<feature type="compositionally biased region" description="Low complexity" evidence="11">
    <location>
        <begin position="1"/>
        <end position="11"/>
    </location>
</feature>
<proteinExistence type="inferred from homology"/>
<feature type="region of interest" description="Disordered" evidence="11">
    <location>
        <begin position="1"/>
        <end position="21"/>
    </location>
</feature>
<feature type="active site" evidence="9">
    <location>
        <position position="555"/>
    </location>
</feature>
<evidence type="ECO:0000256" key="1">
    <source>
        <dbReference type="ARBA" id="ARBA00003670"/>
    </source>
</evidence>
<dbReference type="SUPFAM" id="SSF51621">
    <property type="entry name" value="Phosphoenolpyruvate/pyruvate domain"/>
    <property type="match status" value="1"/>
</dbReference>
<organism evidence="12 13">
    <name type="scientific">Agromyces protaetiae</name>
    <dbReference type="NCBI Taxonomy" id="2509455"/>
    <lineage>
        <taxon>Bacteria</taxon>
        <taxon>Bacillati</taxon>
        <taxon>Actinomycetota</taxon>
        <taxon>Actinomycetes</taxon>
        <taxon>Micrococcales</taxon>
        <taxon>Microbacteriaceae</taxon>
        <taxon>Agromyces</taxon>
    </lineage>
</organism>
<dbReference type="HAMAP" id="MF_00595">
    <property type="entry name" value="PEPcase_type1"/>
    <property type="match status" value="1"/>
</dbReference>
<evidence type="ECO:0000256" key="3">
    <source>
        <dbReference type="ARBA" id="ARBA00012305"/>
    </source>
</evidence>
<dbReference type="GO" id="GO:0006099">
    <property type="term" value="P:tricarboxylic acid cycle"/>
    <property type="evidence" value="ECO:0007669"/>
    <property type="project" value="InterPro"/>
</dbReference>
<dbReference type="InterPro" id="IPR022805">
    <property type="entry name" value="PEP_COase_bac/pln-type"/>
</dbReference>
<evidence type="ECO:0000313" key="13">
    <source>
        <dbReference type="Proteomes" id="UP000291259"/>
    </source>
</evidence>
<dbReference type="EC" id="4.1.1.31" evidence="3 9"/>
<comment type="catalytic activity">
    <reaction evidence="8 9">
        <text>oxaloacetate + phosphate = phosphoenolpyruvate + hydrogencarbonate</text>
        <dbReference type="Rhea" id="RHEA:28370"/>
        <dbReference type="ChEBI" id="CHEBI:16452"/>
        <dbReference type="ChEBI" id="CHEBI:17544"/>
        <dbReference type="ChEBI" id="CHEBI:43474"/>
        <dbReference type="ChEBI" id="CHEBI:58702"/>
        <dbReference type="EC" id="4.1.1.31"/>
    </reaction>
</comment>
<name>A0A4P6F9G1_9MICO</name>
<reference evidence="12 13" key="1">
    <citation type="submission" date="2019-01" db="EMBL/GenBank/DDBJ databases">
        <title>Genome sequencing of strain FW100M-8.</title>
        <authorList>
            <person name="Heo J."/>
            <person name="Kim S.-J."/>
            <person name="Kim J.-S."/>
            <person name="Hong S.-B."/>
            <person name="Kwon S.-W."/>
        </authorList>
    </citation>
    <scope>NUCLEOTIDE SEQUENCE [LARGE SCALE GENOMIC DNA]</scope>
    <source>
        <strain evidence="12 13">FW100M-8</strain>
    </source>
</reference>
<dbReference type="OrthoDB" id="9768133at2"/>
<dbReference type="InterPro" id="IPR021135">
    <property type="entry name" value="PEP_COase"/>
</dbReference>
<accession>A0A4P6F9G1</accession>
<keyword evidence="7 9" id="KW-0120">Carbon dioxide fixation</keyword>
<evidence type="ECO:0000256" key="5">
    <source>
        <dbReference type="ARBA" id="ARBA00022842"/>
    </source>
</evidence>
<comment type="similarity">
    <text evidence="2 9">Belongs to the PEPCase type 1 family.</text>
</comment>
<dbReference type="GO" id="GO:0000287">
    <property type="term" value="F:magnesium ion binding"/>
    <property type="evidence" value="ECO:0007669"/>
    <property type="project" value="UniProtKB-UniRule"/>
</dbReference>
<feature type="active site" evidence="9 10">
    <location>
        <position position="160"/>
    </location>
</feature>
<comment type="subunit">
    <text evidence="9">Homotetramer.</text>
</comment>